<dbReference type="PROSITE" id="PS50041">
    <property type="entry name" value="C_TYPE_LECTIN_2"/>
    <property type="match status" value="1"/>
</dbReference>
<evidence type="ECO:0000259" key="2">
    <source>
        <dbReference type="PROSITE" id="PS50041"/>
    </source>
</evidence>
<accession>A0A8T2LQY2</accession>
<dbReference type="SMART" id="SM00034">
    <property type="entry name" value="CLECT"/>
    <property type="match status" value="1"/>
</dbReference>
<dbReference type="InterPro" id="IPR016187">
    <property type="entry name" value="CTDL_fold"/>
</dbReference>
<dbReference type="SUPFAM" id="SSF56436">
    <property type="entry name" value="C-type lectin-like"/>
    <property type="match status" value="1"/>
</dbReference>
<organism evidence="3 4">
    <name type="scientific">Astyanax mexicanus</name>
    <name type="common">Blind cave fish</name>
    <name type="synonym">Astyanax fasciatus mexicanus</name>
    <dbReference type="NCBI Taxonomy" id="7994"/>
    <lineage>
        <taxon>Eukaryota</taxon>
        <taxon>Metazoa</taxon>
        <taxon>Chordata</taxon>
        <taxon>Craniata</taxon>
        <taxon>Vertebrata</taxon>
        <taxon>Euteleostomi</taxon>
        <taxon>Actinopterygii</taxon>
        <taxon>Neopterygii</taxon>
        <taxon>Teleostei</taxon>
        <taxon>Ostariophysi</taxon>
        <taxon>Characiformes</taxon>
        <taxon>Characoidei</taxon>
        <taxon>Acestrorhamphidae</taxon>
        <taxon>Acestrorhamphinae</taxon>
        <taxon>Astyanax</taxon>
    </lineage>
</organism>
<feature type="transmembrane region" description="Helical" evidence="1">
    <location>
        <begin position="34"/>
        <end position="65"/>
    </location>
</feature>
<dbReference type="Gene3D" id="3.10.100.10">
    <property type="entry name" value="Mannose-Binding Protein A, subunit A"/>
    <property type="match status" value="1"/>
</dbReference>
<dbReference type="InterPro" id="IPR016186">
    <property type="entry name" value="C-type_lectin-like/link_sf"/>
</dbReference>
<dbReference type="InterPro" id="IPR050111">
    <property type="entry name" value="C-type_lectin/snaclec_domain"/>
</dbReference>
<proteinExistence type="predicted"/>
<comment type="caution">
    <text evidence="3">The sequence shown here is derived from an EMBL/GenBank/DDBJ whole genome shotgun (WGS) entry which is preliminary data.</text>
</comment>
<sequence>MKNKAAGDLTFFHVVSIKPTYRDKKKEDPTAFRAILIITIIITFIIMGRFAELSLLFVCFVAFAASENHPQADLVIKPVTGNDVNQIKNKVKRAATCDCSCPFGWVKYGDRCFTYVSQPKDWTSAEAYCVSQGANLASIHTELENMFVKALVRAYDPIGNPTWIGLSACQKPYTWFWSDGTKYDYSKWNSNEPNRFNDECCVQINWLDVHTRNKEWNDNLCSGALASVCVKRLA</sequence>
<protein>
    <submittedName>
        <fullName evidence="3">Galactose-specific lectin nattectin-like</fullName>
    </submittedName>
</protein>
<dbReference type="PRINTS" id="PR01504">
    <property type="entry name" value="PNCREATITSAP"/>
</dbReference>
<name>A0A8T2LQY2_ASTMX</name>
<dbReference type="AlphaFoldDB" id="A0A8T2LQY2"/>
<dbReference type="Proteomes" id="UP000752171">
    <property type="component" value="Unassembled WGS sequence"/>
</dbReference>
<dbReference type="Pfam" id="PF00059">
    <property type="entry name" value="Lectin_C"/>
    <property type="match status" value="1"/>
</dbReference>
<feature type="domain" description="C-type lectin" evidence="2">
    <location>
        <begin position="108"/>
        <end position="230"/>
    </location>
</feature>
<keyword evidence="1" id="KW-0472">Membrane</keyword>
<dbReference type="EMBL" id="JAICCE010000008">
    <property type="protein sequence ID" value="KAG9274628.1"/>
    <property type="molecule type" value="Genomic_DNA"/>
</dbReference>
<gene>
    <name evidence="3" type="ORF">AMEX_G11590</name>
</gene>
<evidence type="ECO:0000313" key="3">
    <source>
        <dbReference type="EMBL" id="KAG9274628.1"/>
    </source>
</evidence>
<keyword evidence="1" id="KW-1133">Transmembrane helix</keyword>
<dbReference type="InterPro" id="IPR001304">
    <property type="entry name" value="C-type_lectin-like"/>
</dbReference>
<evidence type="ECO:0000256" key="1">
    <source>
        <dbReference type="SAM" id="Phobius"/>
    </source>
</evidence>
<keyword evidence="1" id="KW-0812">Transmembrane</keyword>
<evidence type="ECO:0000313" key="4">
    <source>
        <dbReference type="Proteomes" id="UP000752171"/>
    </source>
</evidence>
<reference evidence="3 4" key="1">
    <citation type="submission" date="2021-07" db="EMBL/GenBank/DDBJ databases">
        <authorList>
            <person name="Imarazene B."/>
            <person name="Zahm M."/>
            <person name="Klopp C."/>
            <person name="Cabau C."/>
            <person name="Beille S."/>
            <person name="Jouanno E."/>
            <person name="Castinel A."/>
            <person name="Lluch J."/>
            <person name="Gil L."/>
            <person name="Kuchtly C."/>
            <person name="Lopez Roques C."/>
            <person name="Donnadieu C."/>
            <person name="Parrinello H."/>
            <person name="Journot L."/>
            <person name="Du K."/>
            <person name="Schartl M."/>
            <person name="Retaux S."/>
            <person name="Guiguen Y."/>
        </authorList>
    </citation>
    <scope>NUCLEOTIDE SEQUENCE [LARGE SCALE GENOMIC DNA]</scope>
    <source>
        <strain evidence="3">Pach_M1</strain>
        <tissue evidence="3">Testis</tissue>
    </source>
</reference>
<dbReference type="PANTHER" id="PTHR22803">
    <property type="entry name" value="MANNOSE, PHOSPHOLIPASE, LECTIN RECEPTOR RELATED"/>
    <property type="match status" value="1"/>
</dbReference>